<evidence type="ECO:0000313" key="2">
    <source>
        <dbReference type="Proteomes" id="UP000799755"/>
    </source>
</evidence>
<dbReference type="Proteomes" id="UP000799755">
    <property type="component" value="Unassembled WGS sequence"/>
</dbReference>
<evidence type="ECO:0000313" key="1">
    <source>
        <dbReference type="EMBL" id="KAF2477630.1"/>
    </source>
</evidence>
<gene>
    <name evidence="1" type="ORF">BDR25DRAFT_338434</name>
</gene>
<dbReference type="EMBL" id="MU003492">
    <property type="protein sequence ID" value="KAF2477630.1"/>
    <property type="molecule type" value="Genomic_DNA"/>
</dbReference>
<keyword evidence="2" id="KW-1185">Reference proteome</keyword>
<name>A0ACB6RF01_9PLEO</name>
<sequence length="223" mass="25321">MRKLSMSTAGMKSWLNVGSVFLMLLKQYCYARICLFETGLEEAFLQSPVARVEILRKCLASIKALYNTFLPMTLQPLVLVDLPSHLFAQSNHAMSIGIQLSSVRCEGWSGSMVEDELQMMDVLDSSIKSMDNTLKTIHQLPFQLPEFFIRVTPLGKEIRKWYAANLRAIESSEPRGVEDESDMQGNELDLEFLGQFLDMDDNLWLQSMLVTDDSQMGKQSTSF</sequence>
<comment type="caution">
    <text evidence="1">The sequence shown here is derived from an EMBL/GenBank/DDBJ whole genome shotgun (WGS) entry which is preliminary data.</text>
</comment>
<proteinExistence type="predicted"/>
<reference evidence="1" key="1">
    <citation type="journal article" date="2020" name="Stud. Mycol.">
        <title>101 Dothideomycetes genomes: a test case for predicting lifestyles and emergence of pathogens.</title>
        <authorList>
            <person name="Haridas S."/>
            <person name="Albert R."/>
            <person name="Binder M."/>
            <person name="Bloem J."/>
            <person name="Labutti K."/>
            <person name="Salamov A."/>
            <person name="Andreopoulos B."/>
            <person name="Baker S."/>
            <person name="Barry K."/>
            <person name="Bills G."/>
            <person name="Bluhm B."/>
            <person name="Cannon C."/>
            <person name="Castanera R."/>
            <person name="Culley D."/>
            <person name="Daum C."/>
            <person name="Ezra D."/>
            <person name="Gonzalez J."/>
            <person name="Henrissat B."/>
            <person name="Kuo A."/>
            <person name="Liang C."/>
            <person name="Lipzen A."/>
            <person name="Lutzoni F."/>
            <person name="Magnuson J."/>
            <person name="Mondo S."/>
            <person name="Nolan M."/>
            <person name="Ohm R."/>
            <person name="Pangilinan J."/>
            <person name="Park H.-J."/>
            <person name="Ramirez L."/>
            <person name="Alfaro M."/>
            <person name="Sun H."/>
            <person name="Tritt A."/>
            <person name="Yoshinaga Y."/>
            <person name="Zwiers L.-H."/>
            <person name="Turgeon B."/>
            <person name="Goodwin S."/>
            <person name="Spatafora J."/>
            <person name="Crous P."/>
            <person name="Grigoriev I."/>
        </authorList>
    </citation>
    <scope>NUCLEOTIDE SEQUENCE</scope>
    <source>
        <strain evidence="1">ATCC 200398</strain>
    </source>
</reference>
<accession>A0ACB6RF01</accession>
<organism evidence="1 2">
    <name type="scientific">Lindgomyces ingoldianus</name>
    <dbReference type="NCBI Taxonomy" id="673940"/>
    <lineage>
        <taxon>Eukaryota</taxon>
        <taxon>Fungi</taxon>
        <taxon>Dikarya</taxon>
        <taxon>Ascomycota</taxon>
        <taxon>Pezizomycotina</taxon>
        <taxon>Dothideomycetes</taxon>
        <taxon>Pleosporomycetidae</taxon>
        <taxon>Pleosporales</taxon>
        <taxon>Lindgomycetaceae</taxon>
        <taxon>Lindgomyces</taxon>
    </lineage>
</organism>
<protein>
    <submittedName>
        <fullName evidence="1">Uncharacterized protein</fullName>
    </submittedName>
</protein>